<gene>
    <name evidence="3" type="ORF">FDK22_10535</name>
</gene>
<feature type="domain" description="Amidohydrolase-related" evidence="2">
    <location>
        <begin position="3"/>
        <end position="333"/>
    </location>
</feature>
<dbReference type="InterPro" id="IPR032465">
    <property type="entry name" value="ACMSD"/>
</dbReference>
<keyword evidence="3" id="KW-0378">Hydrolase</keyword>
<dbReference type="RefSeq" id="WP_138152923.1">
    <property type="nucleotide sequence ID" value="NZ_VANU01000004.1"/>
</dbReference>
<dbReference type="PANTHER" id="PTHR21240:SF28">
    <property type="entry name" value="ISO-OROTATE DECARBOXYLASE (EUROFUNG)"/>
    <property type="match status" value="1"/>
</dbReference>
<reference evidence="3 4" key="1">
    <citation type="submission" date="2019-05" db="EMBL/GenBank/DDBJ databases">
        <title>Arcobacter sp. nov., isolated from sea sediment.</title>
        <authorList>
            <person name="Kim W."/>
        </authorList>
    </citation>
    <scope>NUCLEOTIDE SEQUENCE [LARGE SCALE GENOMIC DNA]</scope>
    <source>
        <strain evidence="3 4">CAU 1517</strain>
    </source>
</reference>
<sequence length="344" mass="39235">MIIDCHGHYTTGPKELGEYREQQKRELSFDPLVQHAKGVINITDEQLRESVENNQLKLQQDRGTDLTIFSPRASWMGHHIGNQSTSKNWTEHCNDLIARIVDIFPKNFVGVAQLPQSPGSDITASAAELERVVKEYGFIGCNLNPDPSGGYWNDAPKLDDKYWYPLYEKMVELQVPAMIHVSGCCNPVFHATSSHYLGADTTAFTQLMMSKTLFNDFPELKFVIPHGGGAVPYHWGRFRGLCDMLELDNLNNIIENNIYFDTCVYHQEGIDLLLDLVPPDNILFASEMIGAVRGIDPLTGHYFDDTKRYIDAAKISDEKKKMIFEDNIRKVYPRINQHIQKHFN</sequence>
<dbReference type="EMBL" id="VANU01000004">
    <property type="protein sequence ID" value="TLP37743.1"/>
    <property type="molecule type" value="Genomic_DNA"/>
</dbReference>
<dbReference type="GO" id="GO:0019748">
    <property type="term" value="P:secondary metabolic process"/>
    <property type="evidence" value="ECO:0007669"/>
    <property type="project" value="TreeGrafter"/>
</dbReference>
<dbReference type="InterPro" id="IPR032466">
    <property type="entry name" value="Metal_Hydrolase"/>
</dbReference>
<evidence type="ECO:0000313" key="3">
    <source>
        <dbReference type="EMBL" id="TLP37743.1"/>
    </source>
</evidence>
<dbReference type="AlphaFoldDB" id="A0A5R8Y0Y5"/>
<evidence type="ECO:0000256" key="1">
    <source>
        <dbReference type="ARBA" id="ARBA00023239"/>
    </source>
</evidence>
<keyword evidence="4" id="KW-1185">Reference proteome</keyword>
<keyword evidence="1" id="KW-0456">Lyase</keyword>
<dbReference type="GO" id="GO:0005737">
    <property type="term" value="C:cytoplasm"/>
    <property type="evidence" value="ECO:0007669"/>
    <property type="project" value="TreeGrafter"/>
</dbReference>
<dbReference type="PANTHER" id="PTHR21240">
    <property type="entry name" value="2-AMINO-3-CARBOXYLMUCONATE-6-SEMIALDEHYDE DECARBOXYLASE"/>
    <property type="match status" value="1"/>
</dbReference>
<evidence type="ECO:0000313" key="4">
    <source>
        <dbReference type="Proteomes" id="UP000308901"/>
    </source>
</evidence>
<evidence type="ECO:0000259" key="2">
    <source>
        <dbReference type="Pfam" id="PF04909"/>
    </source>
</evidence>
<dbReference type="GO" id="GO:0016787">
    <property type="term" value="F:hydrolase activity"/>
    <property type="evidence" value="ECO:0007669"/>
    <property type="project" value="UniProtKB-KW"/>
</dbReference>
<protein>
    <submittedName>
        <fullName evidence="3">Amidohydrolase</fullName>
    </submittedName>
</protein>
<organism evidence="3 4">
    <name type="scientific">Arcobacter arenosus</name>
    <dbReference type="NCBI Taxonomy" id="2576037"/>
    <lineage>
        <taxon>Bacteria</taxon>
        <taxon>Pseudomonadati</taxon>
        <taxon>Campylobacterota</taxon>
        <taxon>Epsilonproteobacteria</taxon>
        <taxon>Campylobacterales</taxon>
        <taxon>Arcobacteraceae</taxon>
        <taxon>Arcobacter</taxon>
    </lineage>
</organism>
<dbReference type="Proteomes" id="UP000308901">
    <property type="component" value="Unassembled WGS sequence"/>
</dbReference>
<accession>A0A5R8Y0Y5</accession>
<dbReference type="Pfam" id="PF04909">
    <property type="entry name" value="Amidohydro_2"/>
    <property type="match status" value="1"/>
</dbReference>
<dbReference type="GO" id="GO:0016831">
    <property type="term" value="F:carboxy-lyase activity"/>
    <property type="evidence" value="ECO:0007669"/>
    <property type="project" value="InterPro"/>
</dbReference>
<comment type="caution">
    <text evidence="3">The sequence shown here is derived from an EMBL/GenBank/DDBJ whole genome shotgun (WGS) entry which is preliminary data.</text>
</comment>
<name>A0A5R8Y0Y5_9BACT</name>
<proteinExistence type="predicted"/>
<dbReference type="Gene3D" id="3.20.20.140">
    <property type="entry name" value="Metal-dependent hydrolases"/>
    <property type="match status" value="1"/>
</dbReference>
<dbReference type="InterPro" id="IPR006680">
    <property type="entry name" value="Amidohydro-rel"/>
</dbReference>
<dbReference type="SUPFAM" id="SSF51556">
    <property type="entry name" value="Metallo-dependent hydrolases"/>
    <property type="match status" value="1"/>
</dbReference>
<dbReference type="OrthoDB" id="9799024at2"/>